<comment type="caution">
    <text evidence="1">The sequence shown here is derived from an EMBL/GenBank/DDBJ whole genome shotgun (WGS) entry which is preliminary data.</text>
</comment>
<gene>
    <name evidence="1" type="ORF">CCMP2556_LOCUS16940</name>
</gene>
<protein>
    <submittedName>
        <fullName evidence="1">Uncharacterized protein</fullName>
    </submittedName>
</protein>
<reference evidence="1 2" key="1">
    <citation type="submission" date="2024-02" db="EMBL/GenBank/DDBJ databases">
        <authorList>
            <person name="Chen Y."/>
            <person name="Shah S."/>
            <person name="Dougan E. K."/>
            <person name="Thang M."/>
            <person name="Chan C."/>
        </authorList>
    </citation>
    <scope>NUCLEOTIDE SEQUENCE [LARGE SCALE GENOMIC DNA]</scope>
</reference>
<accession>A0ABP0KPS2</accession>
<name>A0ABP0KPS2_9DINO</name>
<proteinExistence type="predicted"/>
<dbReference type="Proteomes" id="UP001642484">
    <property type="component" value="Unassembled WGS sequence"/>
</dbReference>
<evidence type="ECO:0000313" key="1">
    <source>
        <dbReference type="EMBL" id="CAK9027967.1"/>
    </source>
</evidence>
<keyword evidence="2" id="KW-1185">Reference proteome</keyword>
<evidence type="ECO:0000313" key="2">
    <source>
        <dbReference type="Proteomes" id="UP001642484"/>
    </source>
</evidence>
<dbReference type="EMBL" id="CAXAMN010009224">
    <property type="protein sequence ID" value="CAK9027967.1"/>
    <property type="molecule type" value="Genomic_DNA"/>
</dbReference>
<sequence length="291" mass="32547">MDRTAALQRMRHYEEVSAEHLAFRQSLGSELRLRSWRRARVPVAEAVLDDEENAYRFLRTTHFLSGNRSCFNSTWAARRCCRQRTRSRSCFDVHRSAHLCCYSHERPEDRLFAPAPGRSATALEVRNCSALEALADAGILTWVEALLGLAPQQQGPCLAGSLAPRLARAPQEAAAAAMARLSAAWRVRCPARAAGNAARRNLLLWTEDSPHVAAEEVARALATLRHCATGNEPVQQLHVAKTAGTWRWLQDLICTGRGRPGPRKRHWRPFLQRKTNHLFGGLYLTGVSKDA</sequence>
<organism evidence="1 2">
    <name type="scientific">Durusdinium trenchii</name>
    <dbReference type="NCBI Taxonomy" id="1381693"/>
    <lineage>
        <taxon>Eukaryota</taxon>
        <taxon>Sar</taxon>
        <taxon>Alveolata</taxon>
        <taxon>Dinophyceae</taxon>
        <taxon>Suessiales</taxon>
        <taxon>Symbiodiniaceae</taxon>
        <taxon>Durusdinium</taxon>
    </lineage>
</organism>